<reference evidence="5 6" key="1">
    <citation type="submission" date="2016-04" db="EMBL/GenBank/DDBJ databases">
        <authorList>
            <person name="Evans L.H."/>
            <person name="Alamgir A."/>
            <person name="Owens N."/>
            <person name="Weber N.D."/>
            <person name="Virtaneva K."/>
            <person name="Barbian K."/>
            <person name="Babar A."/>
            <person name="Rosenke K."/>
        </authorList>
    </citation>
    <scope>NUCLEOTIDE SEQUENCE [LARGE SCALE GENOMIC DNA]</scope>
    <source>
        <strain evidence="5 6">CCM 8644</strain>
    </source>
</reference>
<dbReference type="OrthoDB" id="2585681at2"/>
<dbReference type="PANTHER" id="PTHR43280:SF32">
    <property type="entry name" value="TRANSCRIPTIONAL REGULATORY PROTEIN"/>
    <property type="match status" value="1"/>
</dbReference>
<dbReference type="EMBL" id="LWHJ01000027">
    <property type="protein sequence ID" value="OAQ39802.1"/>
    <property type="molecule type" value="Genomic_DNA"/>
</dbReference>
<dbReference type="InterPro" id="IPR014710">
    <property type="entry name" value="RmlC-like_jellyroll"/>
</dbReference>
<dbReference type="AlphaFoldDB" id="A0A179DG91"/>
<dbReference type="PANTHER" id="PTHR43280">
    <property type="entry name" value="ARAC-FAMILY TRANSCRIPTIONAL REGULATOR"/>
    <property type="match status" value="1"/>
</dbReference>
<dbReference type="InterPro" id="IPR003313">
    <property type="entry name" value="AraC-bd"/>
</dbReference>
<gene>
    <name evidence="5" type="ORF">A5893_09505</name>
</gene>
<evidence type="ECO:0000259" key="4">
    <source>
        <dbReference type="PROSITE" id="PS01124"/>
    </source>
</evidence>
<organism evidence="5 6">
    <name type="scientific">Pedobacter psychrophilus</name>
    <dbReference type="NCBI Taxonomy" id="1826909"/>
    <lineage>
        <taxon>Bacteria</taxon>
        <taxon>Pseudomonadati</taxon>
        <taxon>Bacteroidota</taxon>
        <taxon>Sphingobacteriia</taxon>
        <taxon>Sphingobacteriales</taxon>
        <taxon>Sphingobacteriaceae</taxon>
        <taxon>Pedobacter</taxon>
    </lineage>
</organism>
<dbReference type="STRING" id="1826909.A5893_09505"/>
<dbReference type="InterPro" id="IPR018060">
    <property type="entry name" value="HTH_AraC"/>
</dbReference>
<accession>A0A179DG91</accession>
<name>A0A179DG91_9SPHI</name>
<dbReference type="SUPFAM" id="SSF51215">
    <property type="entry name" value="Regulatory protein AraC"/>
    <property type="match status" value="1"/>
</dbReference>
<evidence type="ECO:0000256" key="1">
    <source>
        <dbReference type="ARBA" id="ARBA00023015"/>
    </source>
</evidence>
<evidence type="ECO:0000256" key="3">
    <source>
        <dbReference type="ARBA" id="ARBA00023163"/>
    </source>
</evidence>
<dbReference type="InterPro" id="IPR037923">
    <property type="entry name" value="HTH-like"/>
</dbReference>
<dbReference type="Proteomes" id="UP000078459">
    <property type="component" value="Unassembled WGS sequence"/>
</dbReference>
<feature type="domain" description="HTH araC/xylS-type" evidence="4">
    <location>
        <begin position="189"/>
        <end position="287"/>
    </location>
</feature>
<proteinExistence type="predicted"/>
<dbReference type="Gene3D" id="2.60.120.10">
    <property type="entry name" value="Jelly Rolls"/>
    <property type="match status" value="1"/>
</dbReference>
<comment type="caution">
    <text evidence="5">The sequence shown here is derived from an EMBL/GenBank/DDBJ whole genome shotgun (WGS) entry which is preliminary data.</text>
</comment>
<dbReference type="Gene3D" id="1.10.10.60">
    <property type="entry name" value="Homeodomain-like"/>
    <property type="match status" value="1"/>
</dbReference>
<dbReference type="PROSITE" id="PS01124">
    <property type="entry name" value="HTH_ARAC_FAMILY_2"/>
    <property type="match status" value="1"/>
</dbReference>
<keyword evidence="1" id="KW-0805">Transcription regulation</keyword>
<reference evidence="5 6" key="2">
    <citation type="submission" date="2016-06" db="EMBL/GenBank/DDBJ databases">
        <title>Pedobacter psychrophilus sp. nov., isolated from Antarctic fragmentary rock.</title>
        <authorList>
            <person name="Svec P."/>
        </authorList>
    </citation>
    <scope>NUCLEOTIDE SEQUENCE [LARGE SCALE GENOMIC DNA]</scope>
    <source>
        <strain evidence="5 6">CCM 8644</strain>
    </source>
</reference>
<dbReference type="GO" id="GO:0043565">
    <property type="term" value="F:sequence-specific DNA binding"/>
    <property type="evidence" value="ECO:0007669"/>
    <property type="project" value="InterPro"/>
</dbReference>
<dbReference type="SUPFAM" id="SSF46689">
    <property type="entry name" value="Homeodomain-like"/>
    <property type="match status" value="1"/>
</dbReference>
<dbReference type="InterPro" id="IPR009057">
    <property type="entry name" value="Homeodomain-like_sf"/>
</dbReference>
<keyword evidence="2" id="KW-0238">DNA-binding</keyword>
<sequence length="295" mass="34930">MMKELFTHYNIGHFINQPSNQTEFEIMQFDNMEEPNVDDIHKHTFYEIIWTEKGVSKQTIDYKEYEVLPNSLFFISPNQVHQFEEWKPLKGGTILFTEDFFLLNHNNKDKLFELSFLDNFYANPCIQFDKENFRDIKQTIELISNEHKRHDKSETITQALLHILLAQIQRCIDTQTEKPISKNYLVVFKQFKNLLEQHFTANQTTSFFANHLNITSHHLNLITKNVTGKTSSEVIRARSILEAKRLLTFTDFTVSEIATQLNYFDSSYFAKLFKAETGKTPIVFKNQMSEKYRIR</sequence>
<evidence type="ECO:0000313" key="6">
    <source>
        <dbReference type="Proteomes" id="UP000078459"/>
    </source>
</evidence>
<keyword evidence="3" id="KW-0804">Transcription</keyword>
<dbReference type="GO" id="GO:0003700">
    <property type="term" value="F:DNA-binding transcription factor activity"/>
    <property type="evidence" value="ECO:0007669"/>
    <property type="project" value="InterPro"/>
</dbReference>
<dbReference type="Pfam" id="PF12833">
    <property type="entry name" value="HTH_18"/>
    <property type="match status" value="1"/>
</dbReference>
<evidence type="ECO:0000256" key="2">
    <source>
        <dbReference type="ARBA" id="ARBA00023125"/>
    </source>
</evidence>
<keyword evidence="6" id="KW-1185">Reference proteome</keyword>
<dbReference type="Pfam" id="PF02311">
    <property type="entry name" value="AraC_binding"/>
    <property type="match status" value="1"/>
</dbReference>
<dbReference type="SMART" id="SM00342">
    <property type="entry name" value="HTH_ARAC"/>
    <property type="match status" value="1"/>
</dbReference>
<evidence type="ECO:0000313" key="5">
    <source>
        <dbReference type="EMBL" id="OAQ39802.1"/>
    </source>
</evidence>
<protein>
    <submittedName>
        <fullName evidence="5">AraC family transcriptional regulator</fullName>
    </submittedName>
</protein>